<name>A0ABS9CMK6_9FIRM</name>
<reference evidence="1 2" key="1">
    <citation type="submission" date="2020-12" db="EMBL/GenBank/DDBJ databases">
        <title>Whole genome sequences of gut porcine anaerobes.</title>
        <authorList>
            <person name="Kubasova T."/>
            <person name="Jahodarova E."/>
            <person name="Rychlik I."/>
        </authorList>
    </citation>
    <scope>NUCLEOTIDE SEQUENCE [LARGE SCALE GENOMIC DNA]</scope>
    <source>
        <strain evidence="1 2">An867</strain>
    </source>
</reference>
<comment type="caution">
    <text evidence="1">The sequence shown here is derived from an EMBL/GenBank/DDBJ whole genome shotgun (WGS) entry which is preliminary data.</text>
</comment>
<proteinExistence type="predicted"/>
<evidence type="ECO:0000313" key="1">
    <source>
        <dbReference type="EMBL" id="MCF2652289.1"/>
    </source>
</evidence>
<dbReference type="EMBL" id="JAFBIT010000002">
    <property type="protein sequence ID" value="MCF2652289.1"/>
    <property type="molecule type" value="Genomic_DNA"/>
</dbReference>
<sequence>MKKVLSVFLIALLALTVLGVTGVLLFRYFAADQIMENGGTMNPDDMDGSETPLILDGDHTYVDNEKLLQVITGTWSSEDGHYVIELDSDCRIILSLDGEPLLDDHIQFVYLQPGSVQSTEFFLDSYGLQRKDGSPAWEITSFFHEASDEDPSGRLIMEIALADDSKTVEFKKQEK</sequence>
<protein>
    <recommendedName>
        <fullName evidence="3">PA14 domain-containing protein</fullName>
    </recommendedName>
</protein>
<organism evidence="1 2">
    <name type="scientific">Anaeromassilibacillus senegalensis</name>
    <dbReference type="NCBI Taxonomy" id="1673717"/>
    <lineage>
        <taxon>Bacteria</taxon>
        <taxon>Bacillati</taxon>
        <taxon>Bacillota</taxon>
        <taxon>Clostridia</taxon>
        <taxon>Eubacteriales</taxon>
        <taxon>Acutalibacteraceae</taxon>
        <taxon>Anaeromassilibacillus</taxon>
    </lineage>
</organism>
<evidence type="ECO:0008006" key="3">
    <source>
        <dbReference type="Google" id="ProtNLM"/>
    </source>
</evidence>
<evidence type="ECO:0000313" key="2">
    <source>
        <dbReference type="Proteomes" id="UP001299220"/>
    </source>
</evidence>
<gene>
    <name evidence="1" type="ORF">JQM67_06720</name>
</gene>
<accession>A0ABS9CMK6</accession>
<keyword evidence="2" id="KW-1185">Reference proteome</keyword>
<dbReference type="RefSeq" id="WP_235323349.1">
    <property type="nucleotide sequence ID" value="NZ_JAFBIT010000002.1"/>
</dbReference>
<dbReference type="Proteomes" id="UP001299220">
    <property type="component" value="Unassembled WGS sequence"/>
</dbReference>